<dbReference type="SUPFAM" id="SSF49785">
    <property type="entry name" value="Galactose-binding domain-like"/>
    <property type="match status" value="1"/>
</dbReference>
<evidence type="ECO:0008006" key="3">
    <source>
        <dbReference type="Google" id="ProtNLM"/>
    </source>
</evidence>
<dbReference type="EMBL" id="CP063304">
    <property type="protein sequence ID" value="QOV19611.1"/>
    <property type="molecule type" value="Genomic_DNA"/>
</dbReference>
<keyword evidence="2" id="KW-1185">Reference proteome</keyword>
<protein>
    <recommendedName>
        <fullName evidence="3">Glycosyl hydrolases family 2, sugar binding domain</fullName>
    </recommendedName>
</protein>
<evidence type="ECO:0000313" key="1">
    <source>
        <dbReference type="EMBL" id="QOV19611.1"/>
    </source>
</evidence>
<dbReference type="KEGG" id="bliq:INP51_01110"/>
<name>A0A7M2RHV9_9FIRM</name>
<dbReference type="Gene3D" id="2.60.120.260">
    <property type="entry name" value="Galactose-binding domain-like"/>
    <property type="match status" value="1"/>
</dbReference>
<dbReference type="AlphaFoldDB" id="A0A7M2RHV9"/>
<accession>A0A7M2RHV9</accession>
<dbReference type="InterPro" id="IPR008979">
    <property type="entry name" value="Galactose-bd-like_sf"/>
</dbReference>
<sequence length="111" mass="13068">MEFVKDIKMEMRPKIRYWLPCAAVDDTYQVWVNDKKADFPDQVMKEVEVTNLLEEGENALRVVVNSNLYNRLLEEGMIWKGNSIPFTEKRYGICETEEKPVCLYKVKSNSK</sequence>
<evidence type="ECO:0000313" key="2">
    <source>
        <dbReference type="Proteomes" id="UP000593601"/>
    </source>
</evidence>
<dbReference type="Proteomes" id="UP000593601">
    <property type="component" value="Chromosome"/>
</dbReference>
<organism evidence="1 2">
    <name type="scientific">Blautia liquoris</name>
    <dbReference type="NCBI Taxonomy" id="2779518"/>
    <lineage>
        <taxon>Bacteria</taxon>
        <taxon>Bacillati</taxon>
        <taxon>Bacillota</taxon>
        <taxon>Clostridia</taxon>
        <taxon>Lachnospirales</taxon>
        <taxon>Lachnospiraceae</taxon>
        <taxon>Blautia</taxon>
    </lineage>
</organism>
<reference evidence="1 2" key="1">
    <citation type="submission" date="2020-10" db="EMBL/GenBank/DDBJ databases">
        <title>Blautia liquoris sp.nov., isolated from the mud in a fermentation cellar used for the production of Chinese strong-flavoured liquor.</title>
        <authorList>
            <person name="Lu L."/>
        </authorList>
    </citation>
    <scope>NUCLEOTIDE SEQUENCE [LARGE SCALE GENOMIC DNA]</scope>
    <source>
        <strain evidence="1 2">LZLJ-3</strain>
    </source>
</reference>
<proteinExistence type="predicted"/>
<gene>
    <name evidence="1" type="ORF">INP51_01110</name>
</gene>
<dbReference type="RefSeq" id="WP_193735931.1">
    <property type="nucleotide sequence ID" value="NZ_CP063304.1"/>
</dbReference>